<comment type="similarity">
    <text evidence="4 12 15">Belongs to the uricase family.</text>
</comment>
<evidence type="ECO:0000256" key="9">
    <source>
        <dbReference type="ARBA" id="ARBA00023140"/>
    </source>
</evidence>
<feature type="active site" description="Charge relay system" evidence="13">
    <location>
        <position position="65"/>
    </location>
</feature>
<dbReference type="GO" id="GO:0046038">
    <property type="term" value="P:GMP catabolic process"/>
    <property type="evidence" value="ECO:0007669"/>
    <property type="project" value="Ensembl"/>
</dbReference>
<feature type="binding site" evidence="14">
    <location>
        <position position="66"/>
    </location>
    <ligand>
        <name>urate</name>
        <dbReference type="ChEBI" id="CHEBI:17775"/>
    </ligand>
</feature>
<dbReference type="GO" id="GO:0009115">
    <property type="term" value="P:xanthine catabolic process"/>
    <property type="evidence" value="ECO:0007669"/>
    <property type="project" value="Ensembl"/>
</dbReference>
<evidence type="ECO:0000256" key="15">
    <source>
        <dbReference type="RuleBase" id="RU004455"/>
    </source>
</evidence>
<reference evidence="16" key="1">
    <citation type="submission" date="2025-08" db="UniProtKB">
        <authorList>
            <consortium name="Ensembl"/>
        </authorList>
    </citation>
    <scope>IDENTIFICATION</scope>
</reference>
<dbReference type="Gene3D" id="3.10.270.10">
    <property type="entry name" value="Urate Oxidase"/>
    <property type="match status" value="1"/>
</dbReference>
<dbReference type="GO" id="GO:0006154">
    <property type="term" value="P:adenosine catabolic process"/>
    <property type="evidence" value="ECO:0007669"/>
    <property type="project" value="Ensembl"/>
</dbReference>
<accession>A0A8D0HKY2</accession>
<feature type="binding site" evidence="14">
    <location>
        <position position="167"/>
    </location>
    <ligand>
        <name>5-hydroxyisourate</name>
        <dbReference type="ChEBI" id="CHEBI:18072"/>
    </ligand>
</feature>
<dbReference type="GO" id="GO:0009114">
    <property type="term" value="P:hypoxanthine catabolic process"/>
    <property type="evidence" value="ECO:0007669"/>
    <property type="project" value="Ensembl"/>
</dbReference>
<comment type="function">
    <text evidence="1 12 15">Catalyzes the oxidation of uric acid to 5-hydroxyisourate, which is further processed to form (S)-allantoin.</text>
</comment>
<feature type="binding site" evidence="14">
    <location>
        <position position="233"/>
    </location>
    <ligand>
        <name>5-hydroxyisourate</name>
        <dbReference type="ChEBI" id="CHEBI:18072"/>
    </ligand>
</feature>
<sequence>MWHYHGSNNDVEYVNSEYGKNMVKLLYVRREGKVHCIKELEVSVHLRLNSVKEYMIGENCDVIPTDTIQNTILALAKCNGIKTIEEFGKDICEYFITSFCHVLFVSAFIQEVPWQRLEKDCVPHVHAFLFSPAGIRFCEVEQCQNGPAIVFSGIKDLKLMKTTQSGFSGFLKDKYTTLPERTDRILTTEILIKWNYGECQDVDYDCIWKTVHECALDAFSGPPETGHYSPSYQKTVNDIQMLILDTVPEIEAVEMILSNIHYLFTDLEKLGLCNDKEVRIKY</sequence>
<dbReference type="SUPFAM" id="SSF55620">
    <property type="entry name" value="Tetrahydrobiopterin biosynthesis enzymes-like"/>
    <property type="match status" value="2"/>
</dbReference>
<dbReference type="PRINTS" id="PR00093">
    <property type="entry name" value="URICASE"/>
</dbReference>
<feature type="binding site" evidence="14">
    <location>
        <position position="233"/>
    </location>
    <ligand>
        <name>urate</name>
        <dbReference type="ChEBI" id="CHEBI:17775"/>
    </ligand>
</feature>
<keyword evidence="7 12" id="KW-0659">Purine metabolism</keyword>
<evidence type="ECO:0000256" key="12">
    <source>
        <dbReference type="PIRNR" id="PIRNR000241"/>
    </source>
</evidence>
<comment type="subcellular location">
    <subcellularLocation>
        <location evidence="2 12">Peroxisome</location>
    </subcellularLocation>
</comment>
<evidence type="ECO:0000256" key="1">
    <source>
        <dbReference type="ARBA" id="ARBA00003860"/>
    </source>
</evidence>
<feature type="binding site" evidence="14">
    <location>
        <position position="66"/>
    </location>
    <ligand>
        <name>5-hydroxyisourate</name>
        <dbReference type="ChEBI" id="CHEBI:18072"/>
    </ligand>
</feature>
<dbReference type="InterPro" id="IPR002042">
    <property type="entry name" value="Uricase"/>
</dbReference>
<feature type="binding site" evidence="14">
    <location>
        <position position="259"/>
    </location>
    <ligand>
        <name>O2</name>
        <dbReference type="ChEBI" id="CHEBI:15379"/>
    </ligand>
</feature>
<feature type="binding site" evidence="14">
    <location>
        <position position="65"/>
    </location>
    <ligand>
        <name>O2</name>
        <dbReference type="ChEBI" id="CHEBI:15379"/>
    </ligand>
</feature>
<dbReference type="PANTHER" id="PTHR42874">
    <property type="entry name" value="URICASE"/>
    <property type="match status" value="1"/>
</dbReference>
<dbReference type="GO" id="GO:0004846">
    <property type="term" value="F:urate oxidase activity"/>
    <property type="evidence" value="ECO:0007669"/>
    <property type="project" value="UniProtKB-EC"/>
</dbReference>
<evidence type="ECO:0000256" key="3">
    <source>
        <dbReference type="ARBA" id="ARBA00004831"/>
    </source>
</evidence>
<dbReference type="GO" id="GO:0006161">
    <property type="term" value="P:deoxyguanosine catabolic process"/>
    <property type="evidence" value="ECO:0007669"/>
    <property type="project" value="Ensembl"/>
</dbReference>
<name>A0A8D0HKY2_SPHPU</name>
<dbReference type="GO" id="GO:0006196">
    <property type="term" value="P:AMP catabolic process"/>
    <property type="evidence" value="ECO:0007669"/>
    <property type="project" value="Ensembl"/>
</dbReference>
<evidence type="ECO:0000313" key="16">
    <source>
        <dbReference type="Ensembl" id="ENSSPUP00000021977.1"/>
    </source>
</evidence>
<keyword evidence="9 12" id="KW-0576">Peroxisome</keyword>
<dbReference type="Pfam" id="PF01014">
    <property type="entry name" value="Uricase"/>
    <property type="match status" value="2"/>
</dbReference>
<dbReference type="GO" id="GO:0046059">
    <property type="term" value="P:dAMP catabolic process"/>
    <property type="evidence" value="ECO:0007669"/>
    <property type="project" value="Ensembl"/>
</dbReference>
<keyword evidence="17" id="KW-1185">Reference proteome</keyword>
<dbReference type="GO" id="GO:0006148">
    <property type="term" value="P:inosine catabolic process"/>
    <property type="evidence" value="ECO:0007669"/>
    <property type="project" value="Ensembl"/>
</dbReference>
<evidence type="ECO:0000313" key="17">
    <source>
        <dbReference type="Proteomes" id="UP000694392"/>
    </source>
</evidence>
<feature type="binding site" evidence="14">
    <location>
        <position position="167"/>
    </location>
    <ligand>
        <name>urate</name>
        <dbReference type="ChEBI" id="CHEBI:17775"/>
    </ligand>
</feature>
<feature type="active site" description="Charge relay system" evidence="13">
    <location>
        <position position="261"/>
    </location>
</feature>
<protein>
    <recommendedName>
        <fullName evidence="6 12">Uricase</fullName>
        <ecNumber evidence="5 12">1.7.3.3</ecNumber>
    </recommendedName>
    <alternativeName>
        <fullName evidence="10 12">Urate oxidase</fullName>
    </alternativeName>
</protein>
<comment type="catalytic activity">
    <reaction evidence="11 12 15">
        <text>urate + O2 + H2O = 5-hydroxyisourate + H2O2</text>
        <dbReference type="Rhea" id="RHEA:21368"/>
        <dbReference type="ChEBI" id="CHEBI:15377"/>
        <dbReference type="ChEBI" id="CHEBI:15379"/>
        <dbReference type="ChEBI" id="CHEBI:16240"/>
        <dbReference type="ChEBI" id="CHEBI:17775"/>
        <dbReference type="ChEBI" id="CHEBI:18072"/>
        <dbReference type="EC" id="1.7.3.3"/>
    </reaction>
</comment>
<evidence type="ECO:0000256" key="4">
    <source>
        <dbReference type="ARBA" id="ARBA00009760"/>
    </source>
</evidence>
<feature type="binding site" evidence="14">
    <location>
        <position position="184"/>
    </location>
    <ligand>
        <name>5-hydroxyisourate</name>
        <dbReference type="ChEBI" id="CHEBI:18072"/>
    </ligand>
</feature>
<dbReference type="PANTHER" id="PTHR42874:SF1">
    <property type="entry name" value="URICASE"/>
    <property type="match status" value="1"/>
</dbReference>
<dbReference type="GO" id="GO:0006149">
    <property type="term" value="P:deoxyinosine catabolic process"/>
    <property type="evidence" value="ECO:0007669"/>
    <property type="project" value="Ensembl"/>
</dbReference>
<feature type="binding site" evidence="14">
    <location>
        <position position="184"/>
    </location>
    <ligand>
        <name>urate</name>
        <dbReference type="ChEBI" id="CHEBI:17775"/>
    </ligand>
</feature>
<feature type="binding site" evidence="14">
    <location>
        <position position="259"/>
    </location>
    <ligand>
        <name>urate</name>
        <dbReference type="ChEBI" id="CHEBI:17775"/>
    </ligand>
</feature>
<dbReference type="Ensembl" id="ENSSPUT00000023422.1">
    <property type="protein sequence ID" value="ENSSPUP00000021977.1"/>
    <property type="gene ID" value="ENSSPUG00000016791.1"/>
</dbReference>
<feature type="active site" description="Charge relay system" evidence="13">
    <location>
        <position position="20"/>
    </location>
</feature>
<reference evidence="16" key="2">
    <citation type="submission" date="2025-09" db="UniProtKB">
        <authorList>
            <consortium name="Ensembl"/>
        </authorList>
    </citation>
    <scope>IDENTIFICATION</scope>
</reference>
<dbReference type="GO" id="GO:0006147">
    <property type="term" value="P:guanine catabolic process"/>
    <property type="evidence" value="ECO:0007669"/>
    <property type="project" value="Ensembl"/>
</dbReference>
<feature type="binding site" evidence="14">
    <location>
        <position position="259"/>
    </location>
    <ligand>
        <name>5-hydroxyisourate</name>
        <dbReference type="ChEBI" id="CHEBI:18072"/>
    </ligand>
</feature>
<evidence type="ECO:0000256" key="10">
    <source>
        <dbReference type="ARBA" id="ARBA00031317"/>
    </source>
</evidence>
<dbReference type="EC" id="1.7.3.3" evidence="5 12"/>
<dbReference type="Proteomes" id="UP000694392">
    <property type="component" value="Unplaced"/>
</dbReference>
<organism evidence="16 17">
    <name type="scientific">Sphenodon punctatus</name>
    <name type="common">Tuatara</name>
    <name type="synonym">Hatteria punctata</name>
    <dbReference type="NCBI Taxonomy" id="8508"/>
    <lineage>
        <taxon>Eukaryota</taxon>
        <taxon>Metazoa</taxon>
        <taxon>Chordata</taxon>
        <taxon>Craniata</taxon>
        <taxon>Vertebrata</taxon>
        <taxon>Euteleostomi</taxon>
        <taxon>Lepidosauria</taxon>
        <taxon>Sphenodontia</taxon>
        <taxon>Sphenodontidae</taxon>
        <taxon>Sphenodon</taxon>
    </lineage>
</organism>
<dbReference type="GO" id="GO:0046055">
    <property type="term" value="P:dGMP catabolic process"/>
    <property type="evidence" value="ECO:0007669"/>
    <property type="project" value="Ensembl"/>
</dbReference>
<dbReference type="GO" id="GO:0019628">
    <property type="term" value="P:urate catabolic process"/>
    <property type="evidence" value="ECO:0007669"/>
    <property type="project" value="UniProtKB-UniPathway"/>
</dbReference>
<evidence type="ECO:0000256" key="14">
    <source>
        <dbReference type="PIRSR" id="PIRSR000241-2"/>
    </source>
</evidence>
<dbReference type="GO" id="GO:0005777">
    <property type="term" value="C:peroxisome"/>
    <property type="evidence" value="ECO:0007669"/>
    <property type="project" value="UniProtKB-SubCell"/>
</dbReference>
<evidence type="ECO:0000256" key="7">
    <source>
        <dbReference type="ARBA" id="ARBA00022631"/>
    </source>
</evidence>
<evidence type="ECO:0000256" key="6">
    <source>
        <dbReference type="ARBA" id="ARBA00017098"/>
    </source>
</evidence>
<dbReference type="GeneTree" id="ENSGT00940000153229"/>
<dbReference type="PIRSF" id="PIRSF000241">
    <property type="entry name" value="Urate_oxidase"/>
    <property type="match status" value="1"/>
</dbReference>
<dbReference type="GO" id="GO:0006157">
    <property type="term" value="P:deoxyadenosine catabolic process"/>
    <property type="evidence" value="ECO:0007669"/>
    <property type="project" value="Ensembl"/>
</dbReference>
<dbReference type="GO" id="GO:0006204">
    <property type="term" value="P:IMP catabolic process"/>
    <property type="evidence" value="ECO:0007669"/>
    <property type="project" value="Ensembl"/>
</dbReference>
<evidence type="ECO:0000256" key="5">
    <source>
        <dbReference type="ARBA" id="ARBA00012598"/>
    </source>
</evidence>
<feature type="binding site" evidence="14">
    <location>
        <position position="65"/>
    </location>
    <ligand>
        <name>urate</name>
        <dbReference type="ChEBI" id="CHEBI:17775"/>
    </ligand>
</feature>
<evidence type="ECO:0000256" key="13">
    <source>
        <dbReference type="PIRSR" id="PIRSR000241-1"/>
    </source>
</evidence>
<keyword evidence="8 12" id="KW-0560">Oxidoreductase</keyword>
<evidence type="ECO:0000256" key="2">
    <source>
        <dbReference type="ARBA" id="ARBA00004275"/>
    </source>
</evidence>
<feature type="binding site" evidence="14">
    <location>
        <position position="65"/>
    </location>
    <ligand>
        <name>5-hydroxyisourate</name>
        <dbReference type="ChEBI" id="CHEBI:18072"/>
    </ligand>
</feature>
<evidence type="ECO:0000256" key="8">
    <source>
        <dbReference type="ARBA" id="ARBA00023002"/>
    </source>
</evidence>
<dbReference type="NCBIfam" id="TIGR03383">
    <property type="entry name" value="urate_oxi"/>
    <property type="match status" value="1"/>
</dbReference>
<evidence type="ECO:0000256" key="11">
    <source>
        <dbReference type="ARBA" id="ARBA00048818"/>
    </source>
</evidence>
<dbReference type="UniPathway" id="UPA00394">
    <property type="reaction ID" value="UER00650"/>
</dbReference>
<dbReference type="GO" id="GO:0000255">
    <property type="term" value="P:allantoin metabolic process"/>
    <property type="evidence" value="ECO:0007669"/>
    <property type="project" value="Ensembl"/>
</dbReference>
<dbReference type="AlphaFoldDB" id="A0A8D0HKY2"/>
<dbReference type="GO" id="GO:0043605">
    <property type="term" value="P:amide catabolic process"/>
    <property type="evidence" value="ECO:0007669"/>
    <property type="project" value="Ensembl"/>
</dbReference>
<proteinExistence type="inferred from homology"/>
<comment type="pathway">
    <text evidence="3 12">Purine metabolism; urate degradation; (S)-allantoin from urate: step 1/3.</text>
</comment>